<feature type="transmembrane region" description="Helical" evidence="6">
    <location>
        <begin position="201"/>
        <end position="223"/>
    </location>
</feature>
<dbReference type="STRING" id="112498.A0A2D3V8P7"/>
<dbReference type="PRINTS" id="PR01036">
    <property type="entry name" value="TCRTETB"/>
</dbReference>
<feature type="transmembrane region" description="Helical" evidence="6">
    <location>
        <begin position="143"/>
        <end position="163"/>
    </location>
</feature>
<feature type="transmembrane region" description="Helical" evidence="6">
    <location>
        <begin position="323"/>
        <end position="348"/>
    </location>
</feature>
<feature type="transmembrane region" description="Helical" evidence="6">
    <location>
        <begin position="435"/>
        <end position="463"/>
    </location>
</feature>
<feature type="transmembrane region" description="Helical" evidence="6">
    <location>
        <begin position="503"/>
        <end position="524"/>
    </location>
</feature>
<keyword evidence="5 6" id="KW-0472">Membrane</keyword>
<feature type="transmembrane region" description="Helical" evidence="6">
    <location>
        <begin position="408"/>
        <end position="429"/>
    </location>
</feature>
<keyword evidence="4 6" id="KW-1133">Transmembrane helix</keyword>
<evidence type="ECO:0000256" key="4">
    <source>
        <dbReference type="ARBA" id="ARBA00022989"/>
    </source>
</evidence>
<proteinExistence type="inferred from homology"/>
<protein>
    <submittedName>
        <fullName evidence="8">Related to multidrug resistant protein</fullName>
    </submittedName>
</protein>
<dbReference type="Proteomes" id="UP000225277">
    <property type="component" value="Unassembled WGS sequence"/>
</dbReference>
<dbReference type="PROSITE" id="PS50850">
    <property type="entry name" value="MFS"/>
    <property type="match status" value="1"/>
</dbReference>
<keyword evidence="3 6" id="KW-0812">Transmembrane</keyword>
<dbReference type="InterPro" id="IPR011701">
    <property type="entry name" value="MFS"/>
</dbReference>
<dbReference type="PANTHER" id="PTHR23502">
    <property type="entry name" value="MAJOR FACILITATOR SUPERFAMILY"/>
    <property type="match status" value="1"/>
</dbReference>
<dbReference type="GeneID" id="35597803"/>
<feature type="transmembrane region" description="Helical" evidence="6">
    <location>
        <begin position="475"/>
        <end position="497"/>
    </location>
</feature>
<dbReference type="OrthoDB" id="5296287at2759"/>
<feature type="transmembrane region" description="Helical" evidence="6">
    <location>
        <begin position="260"/>
        <end position="281"/>
    </location>
</feature>
<sequence>MSFHPYARPNRSSWSLGLDALVERTSRALKDIQSPEAAILGSRVRPSRQCSAQPELGDDTEAILVDKLDKYTARYQCPQLQKEQADWENFYDNPQNWPARKKWRVVAIATWLSFITSLASSIITPSLPDIASDLRIESNAVTILIVSLFLLGTGVGGILSVPLSEMHGRLPIYQFSNVCFTALTVSCGFAPNFPVLIALRFLAGSLGTACLVIGGCTCADMFLPQQRATAISLWAGGIFLGSCIGPVFGGLIVEAKNWRWIFYILAMAAGASMIVCALFMPETSVLVIRRRRGVPVFQREKETQSPQHPAKHSLRDLTLPLKLLAFSPIVLLMTFHAAIAHAMLYLLFTSIPFTFSPRYQFSPRDTGLLYLAPALGMMLGAFAAGQLGDRTVKRIKALGGTYTPEKRLDPMIIITGSLSMIAGLLLYGWSLHYHIHWISALAGLFMFGFGLVLTVASAQTYVVESHPTYEANVSAAFSLLNAVLSGALPVWGVEIFYSLGMGWGSVLLAGLVAISSFAFVVCRVKGPYLRQRFKIESRSGGYGHV</sequence>
<reference evidence="8 9" key="1">
    <citation type="submission" date="2016-03" db="EMBL/GenBank/DDBJ databases">
        <authorList>
            <person name="Ploux O."/>
        </authorList>
    </citation>
    <scope>NUCLEOTIDE SEQUENCE [LARGE SCALE GENOMIC DNA]</scope>
    <source>
        <strain evidence="8 9">URUG2</strain>
    </source>
</reference>
<evidence type="ECO:0000259" key="7">
    <source>
        <dbReference type="PROSITE" id="PS50850"/>
    </source>
</evidence>
<feature type="transmembrane region" description="Helical" evidence="6">
    <location>
        <begin position="230"/>
        <end position="248"/>
    </location>
</feature>
<dbReference type="InterPro" id="IPR020846">
    <property type="entry name" value="MFS_dom"/>
</dbReference>
<organism evidence="8 9">
    <name type="scientific">Ramularia collo-cygni</name>
    <dbReference type="NCBI Taxonomy" id="112498"/>
    <lineage>
        <taxon>Eukaryota</taxon>
        <taxon>Fungi</taxon>
        <taxon>Dikarya</taxon>
        <taxon>Ascomycota</taxon>
        <taxon>Pezizomycotina</taxon>
        <taxon>Dothideomycetes</taxon>
        <taxon>Dothideomycetidae</taxon>
        <taxon>Mycosphaerellales</taxon>
        <taxon>Mycosphaerellaceae</taxon>
        <taxon>Ramularia</taxon>
    </lineage>
</organism>
<feature type="transmembrane region" description="Helical" evidence="6">
    <location>
        <begin position="175"/>
        <end position="195"/>
    </location>
</feature>
<feature type="transmembrane region" description="Helical" evidence="6">
    <location>
        <begin position="105"/>
        <end position="123"/>
    </location>
</feature>
<evidence type="ECO:0000313" key="9">
    <source>
        <dbReference type="Proteomes" id="UP000225277"/>
    </source>
</evidence>
<accession>A0A2D3V8P7</accession>
<dbReference type="GO" id="GO:0022857">
    <property type="term" value="F:transmembrane transporter activity"/>
    <property type="evidence" value="ECO:0007669"/>
    <property type="project" value="InterPro"/>
</dbReference>
<name>A0A2D3V8P7_9PEZI</name>
<dbReference type="EMBL" id="FJUY01000003">
    <property type="protein sequence ID" value="CZT16753.1"/>
    <property type="molecule type" value="Genomic_DNA"/>
</dbReference>
<dbReference type="AlphaFoldDB" id="A0A2D3V8P7"/>
<dbReference type="GO" id="GO:0016020">
    <property type="term" value="C:membrane"/>
    <property type="evidence" value="ECO:0007669"/>
    <property type="project" value="UniProtKB-SubCell"/>
</dbReference>
<evidence type="ECO:0000256" key="6">
    <source>
        <dbReference type="SAM" id="Phobius"/>
    </source>
</evidence>
<feature type="transmembrane region" description="Helical" evidence="6">
    <location>
        <begin position="368"/>
        <end position="387"/>
    </location>
</feature>
<comment type="similarity">
    <text evidence="2">Belongs to the major facilitator superfamily.</text>
</comment>
<evidence type="ECO:0000256" key="1">
    <source>
        <dbReference type="ARBA" id="ARBA00004141"/>
    </source>
</evidence>
<evidence type="ECO:0000256" key="3">
    <source>
        <dbReference type="ARBA" id="ARBA00022692"/>
    </source>
</evidence>
<evidence type="ECO:0000256" key="5">
    <source>
        <dbReference type="ARBA" id="ARBA00023136"/>
    </source>
</evidence>
<dbReference type="InterPro" id="IPR036259">
    <property type="entry name" value="MFS_trans_sf"/>
</dbReference>
<dbReference type="Pfam" id="PF07690">
    <property type="entry name" value="MFS_1"/>
    <property type="match status" value="1"/>
</dbReference>
<evidence type="ECO:0000313" key="8">
    <source>
        <dbReference type="EMBL" id="CZT16753.1"/>
    </source>
</evidence>
<keyword evidence="9" id="KW-1185">Reference proteome</keyword>
<dbReference type="RefSeq" id="XP_023623646.1">
    <property type="nucleotide sequence ID" value="XM_023767878.1"/>
</dbReference>
<dbReference type="Gene3D" id="1.20.1250.20">
    <property type="entry name" value="MFS general substrate transporter like domains"/>
    <property type="match status" value="1"/>
</dbReference>
<dbReference type="PANTHER" id="PTHR23502:SF68">
    <property type="entry name" value="MULTIDRUG TRANSPORTER, PUTATIVE (AFU_ORTHOLOGUE AFUA_3G01120)-RELATED"/>
    <property type="match status" value="1"/>
</dbReference>
<evidence type="ECO:0000256" key="2">
    <source>
        <dbReference type="ARBA" id="ARBA00008335"/>
    </source>
</evidence>
<gene>
    <name evidence="8" type="ORF">RCC_02588</name>
</gene>
<dbReference type="CDD" id="cd17323">
    <property type="entry name" value="MFS_Tpo1_MDR_like"/>
    <property type="match status" value="1"/>
</dbReference>
<comment type="subcellular location">
    <subcellularLocation>
        <location evidence="1">Membrane</location>
        <topology evidence="1">Multi-pass membrane protein</topology>
    </subcellularLocation>
</comment>
<feature type="domain" description="Major facilitator superfamily (MFS) profile" evidence="7">
    <location>
        <begin position="105"/>
        <end position="528"/>
    </location>
</feature>
<dbReference type="SUPFAM" id="SSF103473">
    <property type="entry name" value="MFS general substrate transporter"/>
    <property type="match status" value="1"/>
</dbReference>